<name>A0A0N0NNJ2_9EURO</name>
<evidence type="ECO:0000259" key="4">
    <source>
        <dbReference type="Pfam" id="PF01709"/>
    </source>
</evidence>
<reference evidence="6 7" key="1">
    <citation type="submission" date="2015-06" db="EMBL/GenBank/DDBJ databases">
        <title>Draft genome of the ant-associated black yeast Phialophora attae CBS 131958.</title>
        <authorList>
            <person name="Moreno L.F."/>
            <person name="Stielow B.J."/>
            <person name="de Hoog S."/>
            <person name="Vicente V.A."/>
            <person name="Weiss V.A."/>
            <person name="de Vries M."/>
            <person name="Cruz L.M."/>
            <person name="Souza E.M."/>
        </authorList>
    </citation>
    <scope>NUCLEOTIDE SEQUENCE [LARGE SCALE GENOMIC DNA]</scope>
    <source>
        <strain evidence="6 7">CBS 131958</strain>
    </source>
</reference>
<dbReference type="STRING" id="1664694.A0A0N0NNJ2"/>
<dbReference type="RefSeq" id="XP_018001402.1">
    <property type="nucleotide sequence ID" value="XM_018149781.1"/>
</dbReference>
<protein>
    <submittedName>
        <fullName evidence="6">Putative transcriptional regulatory protein</fullName>
    </submittedName>
</protein>
<dbReference type="Pfam" id="PF20772">
    <property type="entry name" value="TACO1_YebC_N"/>
    <property type="match status" value="1"/>
</dbReference>
<organism evidence="6 7">
    <name type="scientific">Cyphellophora attinorum</name>
    <dbReference type="NCBI Taxonomy" id="1664694"/>
    <lineage>
        <taxon>Eukaryota</taxon>
        <taxon>Fungi</taxon>
        <taxon>Dikarya</taxon>
        <taxon>Ascomycota</taxon>
        <taxon>Pezizomycotina</taxon>
        <taxon>Eurotiomycetes</taxon>
        <taxon>Chaetothyriomycetidae</taxon>
        <taxon>Chaetothyriales</taxon>
        <taxon>Cyphellophoraceae</taxon>
        <taxon>Cyphellophora</taxon>
    </lineage>
</organism>
<dbReference type="Gene3D" id="3.30.70.980">
    <property type="match status" value="2"/>
</dbReference>
<comment type="caution">
    <text evidence="6">The sequence shown here is derived from an EMBL/GenBank/DDBJ whole genome shotgun (WGS) entry which is preliminary data.</text>
</comment>
<evidence type="ECO:0000259" key="5">
    <source>
        <dbReference type="Pfam" id="PF20772"/>
    </source>
</evidence>
<dbReference type="InterPro" id="IPR002876">
    <property type="entry name" value="Transcrip_reg_TACO1-like"/>
</dbReference>
<feature type="domain" description="TACO1/YebC-like N-terminal" evidence="5">
    <location>
        <begin position="6"/>
        <end position="77"/>
    </location>
</feature>
<dbReference type="GO" id="GO:0005739">
    <property type="term" value="C:mitochondrion"/>
    <property type="evidence" value="ECO:0007669"/>
    <property type="project" value="UniProtKB-SubCell"/>
</dbReference>
<gene>
    <name evidence="6" type="ORF">AB675_9264</name>
</gene>
<comment type="subcellular location">
    <subcellularLocation>
        <location evidence="1">Mitochondrion</location>
    </subcellularLocation>
</comment>
<dbReference type="EMBL" id="LFJN01000009">
    <property type="protein sequence ID" value="KPI41439.1"/>
    <property type="molecule type" value="Genomic_DNA"/>
</dbReference>
<dbReference type="VEuPathDB" id="FungiDB:AB675_9264"/>
<dbReference type="InterPro" id="IPR049083">
    <property type="entry name" value="TACO1_YebC_N"/>
</dbReference>
<dbReference type="OrthoDB" id="2017544at2759"/>
<feature type="region of interest" description="Disordered" evidence="3">
    <location>
        <begin position="1"/>
        <end position="20"/>
    </location>
</feature>
<dbReference type="Pfam" id="PF01709">
    <property type="entry name" value="Transcrip_reg"/>
    <property type="match status" value="1"/>
</dbReference>
<dbReference type="InterPro" id="IPR026564">
    <property type="entry name" value="Transcrip_reg_TACO1-like_dom3"/>
</dbReference>
<dbReference type="InterPro" id="IPR017856">
    <property type="entry name" value="Integrase-like_N"/>
</dbReference>
<dbReference type="Gene3D" id="1.10.10.200">
    <property type="match status" value="1"/>
</dbReference>
<evidence type="ECO:0000313" key="7">
    <source>
        <dbReference type="Proteomes" id="UP000038010"/>
    </source>
</evidence>
<comment type="similarity">
    <text evidence="2">Belongs to the TACO1 family.</text>
</comment>
<dbReference type="FunFam" id="1.10.10.200:FF:000002">
    <property type="entry name" value="Probable transcriptional regulatory protein CLM62_37755"/>
    <property type="match status" value="1"/>
</dbReference>
<evidence type="ECO:0000256" key="3">
    <source>
        <dbReference type="SAM" id="MobiDB-lite"/>
    </source>
</evidence>
<sequence length="227" mass="24782">MASGHNRWSKIKHDKAKEDSKKTKIRTKLAYELFIASKLGGPDPALNSRLALAITSAKLGQLAKGSIEQAIARGQGKSMTGAPLEQVVIEAMLPANVAAIIECHTENKLRTLQDVRSILTRYGGSTTTTSFFFEKKGKIEFQEQADLDADKIMEEVIEAGAADFSIEEGKLVVDTEPTDMIERAEIVFEAKEDTAVSLSPDQEDGLQNILDLLQDTQSVQNVYVNAA</sequence>
<dbReference type="InterPro" id="IPR048300">
    <property type="entry name" value="TACO1_YebC-like_2nd/3rd_dom"/>
</dbReference>
<dbReference type="InterPro" id="IPR029072">
    <property type="entry name" value="YebC-like"/>
</dbReference>
<evidence type="ECO:0000256" key="2">
    <source>
        <dbReference type="ARBA" id="ARBA00008724"/>
    </source>
</evidence>
<dbReference type="Proteomes" id="UP000038010">
    <property type="component" value="Unassembled WGS sequence"/>
</dbReference>
<dbReference type="AlphaFoldDB" id="A0A0N0NNJ2"/>
<dbReference type="PANTHER" id="PTHR12532">
    <property type="entry name" value="TRANSLATIONAL ACTIVATOR OF CYTOCHROME C OXIDASE 1"/>
    <property type="match status" value="1"/>
</dbReference>
<dbReference type="SUPFAM" id="SSF75625">
    <property type="entry name" value="YebC-like"/>
    <property type="match status" value="1"/>
</dbReference>
<feature type="domain" description="TACO1/YebC-like second and third" evidence="4">
    <location>
        <begin position="85"/>
        <end position="226"/>
    </location>
</feature>
<keyword evidence="7" id="KW-1185">Reference proteome</keyword>
<evidence type="ECO:0000313" key="6">
    <source>
        <dbReference type="EMBL" id="KPI41439.1"/>
    </source>
</evidence>
<evidence type="ECO:0000256" key="1">
    <source>
        <dbReference type="ARBA" id="ARBA00004173"/>
    </source>
</evidence>
<proteinExistence type="inferred from homology"/>
<dbReference type="PANTHER" id="PTHR12532:SF0">
    <property type="entry name" value="TRANSLATIONAL ACTIVATOR OF CYTOCHROME C OXIDASE 1"/>
    <property type="match status" value="1"/>
</dbReference>
<accession>A0A0N0NNJ2</accession>
<dbReference type="GeneID" id="28741661"/>